<proteinExistence type="predicted"/>
<reference evidence="3" key="1">
    <citation type="submission" date="2018-05" db="EMBL/GenBank/DDBJ databases">
        <authorList>
            <person name="Nie L."/>
        </authorList>
    </citation>
    <scope>NUCLEOTIDE SEQUENCE [LARGE SCALE GENOMIC DNA]</scope>
    <source>
        <strain evidence="3">NL</strain>
    </source>
</reference>
<feature type="transmembrane region" description="Helical" evidence="1">
    <location>
        <begin position="36"/>
        <end position="56"/>
    </location>
</feature>
<dbReference type="AlphaFoldDB" id="A0A328BT15"/>
<dbReference type="OrthoDB" id="884909at2"/>
<evidence type="ECO:0000256" key="1">
    <source>
        <dbReference type="SAM" id="Phobius"/>
    </source>
</evidence>
<accession>A0A328BT15</accession>
<name>A0A328BT15_9BACT</name>
<keyword evidence="1" id="KW-1133">Transmembrane helix</keyword>
<dbReference type="EMBL" id="QHKM01000001">
    <property type="protein sequence ID" value="RAK70422.1"/>
    <property type="molecule type" value="Genomic_DNA"/>
</dbReference>
<feature type="transmembrane region" description="Helical" evidence="1">
    <location>
        <begin position="12"/>
        <end position="30"/>
    </location>
</feature>
<dbReference type="Proteomes" id="UP000248553">
    <property type="component" value="Unassembled WGS sequence"/>
</dbReference>
<dbReference type="RefSeq" id="WP_111477172.1">
    <property type="nucleotide sequence ID" value="NZ_QHKM01000001.1"/>
</dbReference>
<organism evidence="2 3">
    <name type="scientific">Hymenobacter edaphi</name>
    <dbReference type="NCBI Taxonomy" id="2211146"/>
    <lineage>
        <taxon>Bacteria</taxon>
        <taxon>Pseudomonadati</taxon>
        <taxon>Bacteroidota</taxon>
        <taxon>Cytophagia</taxon>
        <taxon>Cytophagales</taxon>
        <taxon>Hymenobacteraceae</taxon>
        <taxon>Hymenobacter</taxon>
    </lineage>
</organism>
<evidence type="ECO:0000313" key="3">
    <source>
        <dbReference type="Proteomes" id="UP000248553"/>
    </source>
</evidence>
<protein>
    <submittedName>
        <fullName evidence="2">Uncharacterized protein</fullName>
    </submittedName>
</protein>
<keyword evidence="1" id="KW-0472">Membrane</keyword>
<gene>
    <name evidence="2" type="ORF">DLM85_06190</name>
</gene>
<feature type="transmembrane region" description="Helical" evidence="1">
    <location>
        <begin position="68"/>
        <end position="91"/>
    </location>
</feature>
<keyword evidence="3" id="KW-1185">Reference proteome</keyword>
<keyword evidence="1" id="KW-0812">Transmembrane</keyword>
<sequence>MLSEYNRRVVRTNLLIVLAGAAAFGMLAKLNDGSVFVFFGVLIVLQALVNAALGLVHSFGKSQGTAAGYWLSALLVLIIGPGSCGVAAALVQ</sequence>
<comment type="caution">
    <text evidence="2">The sequence shown here is derived from an EMBL/GenBank/DDBJ whole genome shotgun (WGS) entry which is preliminary data.</text>
</comment>
<evidence type="ECO:0000313" key="2">
    <source>
        <dbReference type="EMBL" id="RAK70422.1"/>
    </source>
</evidence>